<gene>
    <name evidence="2" type="ORF">CLV45_0825</name>
</gene>
<dbReference type="Proteomes" id="UP000228535">
    <property type="component" value="Unassembled WGS sequence"/>
</dbReference>
<dbReference type="PANTHER" id="PTHR15364:SF0">
    <property type="entry name" value="2'-DEOXYNUCLEOSIDE 5'-PHOSPHATE N-HYDROLASE 1"/>
    <property type="match status" value="1"/>
</dbReference>
<keyword evidence="2" id="KW-0418">Kinase</keyword>
<evidence type="ECO:0000313" key="2">
    <source>
        <dbReference type="EMBL" id="PJJ59408.1"/>
    </source>
</evidence>
<feature type="domain" description="Carbohydrate kinase PfkB" evidence="1">
    <location>
        <begin position="60"/>
        <end position="191"/>
    </location>
</feature>
<evidence type="ECO:0000313" key="3">
    <source>
        <dbReference type="Proteomes" id="UP000228535"/>
    </source>
</evidence>
<reference evidence="2 3" key="1">
    <citation type="submission" date="2017-11" db="EMBL/GenBank/DDBJ databases">
        <title>Genomic Encyclopedia of Archaeal and Bacterial Type Strains, Phase II (KMG-II): From Individual Species to Whole Genera.</title>
        <authorList>
            <person name="Goeker M."/>
        </authorList>
    </citation>
    <scope>NUCLEOTIDE SEQUENCE [LARGE SCALE GENOMIC DNA]</scope>
    <source>
        <strain evidence="2 3">DSM 11115</strain>
    </source>
</reference>
<proteinExistence type="predicted"/>
<dbReference type="EMBL" id="PGFA01000001">
    <property type="protein sequence ID" value="PJJ59408.1"/>
    <property type="molecule type" value="Genomic_DNA"/>
</dbReference>
<sequence>MYNVPLTVTPIEETVTFEYSYPLSLSSYSFNEFEQSRIQLPEVVADNILLFDLIEASAIVHGKRVVYDPQSGAPLSFRSTGSTAEQLALVLNSREARHLFGQPDAEDLEAVGRNLLLSEGADVVVIKNGAYGALVIESSGVYRVPVFATRTVFSIGSGDIFSAVFAWQWLHEQRPAAEAALLASRLTAQYCQFKYLPLPAEPDETFPAIQPSAKPKKIYLAAPFFNPAERWMVNECRTKLLEFGNNVFSPYHDIGLGPADQVVPQDIAAIEWCDTVFALLEGFDPGTVFEIGYAKALGKKVVVYSINSRPHDLTMFLGTHCEITSDLTTAIYKASW</sequence>
<accession>A0A2M9BN75</accession>
<dbReference type="InterPro" id="IPR051239">
    <property type="entry name" value="2'-dNMP_N-hydrolase"/>
</dbReference>
<dbReference type="Gene3D" id="3.40.50.450">
    <property type="match status" value="1"/>
</dbReference>
<name>A0A2M9BN75_9BACT</name>
<dbReference type="InterPro" id="IPR011611">
    <property type="entry name" value="PfkB_dom"/>
</dbReference>
<dbReference type="InterPro" id="IPR029056">
    <property type="entry name" value="Ribokinase-like"/>
</dbReference>
<dbReference type="AlphaFoldDB" id="A0A2M9BN75"/>
<dbReference type="GO" id="GO:0070694">
    <property type="term" value="F:5-hydroxymethyl-dUMP N-hydrolase activity"/>
    <property type="evidence" value="ECO:0007669"/>
    <property type="project" value="TreeGrafter"/>
</dbReference>
<comment type="caution">
    <text evidence="2">The sequence shown here is derived from an EMBL/GenBank/DDBJ whole genome shotgun (WGS) entry which is preliminary data.</text>
</comment>
<dbReference type="Pfam" id="PF05014">
    <property type="entry name" value="Nuc_deoxyrib_tr"/>
    <property type="match status" value="1"/>
</dbReference>
<dbReference type="Gene3D" id="3.40.1190.20">
    <property type="match status" value="1"/>
</dbReference>
<keyword evidence="3" id="KW-1185">Reference proteome</keyword>
<dbReference type="PANTHER" id="PTHR15364">
    <property type="entry name" value="2'-DEOXYNUCLEOSIDE 5'-PHOSPHATE N-HYDROLASE 1"/>
    <property type="match status" value="1"/>
</dbReference>
<protein>
    <submittedName>
        <fullName evidence="2">PfkB family carbohydrate kinase</fullName>
    </submittedName>
</protein>
<evidence type="ECO:0000259" key="1">
    <source>
        <dbReference type="Pfam" id="PF00294"/>
    </source>
</evidence>
<dbReference type="InterPro" id="IPR007710">
    <property type="entry name" value="Nucleoside_deoxyribTrfase"/>
</dbReference>
<dbReference type="SUPFAM" id="SSF53613">
    <property type="entry name" value="Ribokinase-like"/>
    <property type="match status" value="1"/>
</dbReference>
<organism evidence="2 3">
    <name type="scientific">Hymenobacter chitinivorans DSM 11115</name>
    <dbReference type="NCBI Taxonomy" id="1121954"/>
    <lineage>
        <taxon>Bacteria</taxon>
        <taxon>Pseudomonadati</taxon>
        <taxon>Bacteroidota</taxon>
        <taxon>Cytophagia</taxon>
        <taxon>Cytophagales</taxon>
        <taxon>Hymenobacteraceae</taxon>
        <taxon>Hymenobacter</taxon>
    </lineage>
</organism>
<dbReference type="Pfam" id="PF00294">
    <property type="entry name" value="PfkB"/>
    <property type="match status" value="1"/>
</dbReference>
<dbReference type="SUPFAM" id="SSF52309">
    <property type="entry name" value="N-(deoxy)ribosyltransferase-like"/>
    <property type="match status" value="1"/>
</dbReference>
<dbReference type="GO" id="GO:0016301">
    <property type="term" value="F:kinase activity"/>
    <property type="evidence" value="ECO:0007669"/>
    <property type="project" value="UniProtKB-KW"/>
</dbReference>
<keyword evidence="2" id="KW-0808">Transferase</keyword>
<dbReference type="GO" id="GO:0009159">
    <property type="term" value="P:deoxyribonucleoside monophosphate catabolic process"/>
    <property type="evidence" value="ECO:0007669"/>
    <property type="project" value="TreeGrafter"/>
</dbReference>